<dbReference type="SUPFAM" id="SSF88633">
    <property type="entry name" value="Positive stranded ssRNA viruses"/>
    <property type="match status" value="1"/>
</dbReference>
<evidence type="ECO:0000256" key="3">
    <source>
        <dbReference type="SAM" id="Phobius"/>
    </source>
</evidence>
<evidence type="ECO:0000313" key="4">
    <source>
        <dbReference type="EMBL" id="DBA54794.1"/>
    </source>
</evidence>
<dbReference type="Gene3D" id="2.60.120.20">
    <property type="match status" value="1"/>
</dbReference>
<keyword evidence="2" id="KW-0946">Virion</keyword>
<feature type="transmembrane region" description="Helical" evidence="3">
    <location>
        <begin position="52"/>
        <end position="74"/>
    </location>
</feature>
<reference evidence="4" key="1">
    <citation type="submission" date="2023-11" db="EMBL/GenBank/DDBJ databases">
        <authorList>
            <person name="Sidharthan V.K."/>
            <person name="Reddy V."/>
            <person name="Kiran G."/>
            <person name="Rajeswari V."/>
            <person name="Baranwal V.K."/>
        </authorList>
    </citation>
    <scope>NUCLEOTIDE SEQUENCE</scope>
    <source>
        <strain evidence="4">Abr lat</strain>
    </source>
</reference>
<dbReference type="InterPro" id="IPR029053">
    <property type="entry name" value="Viral_coat"/>
</dbReference>
<name>A0AAT9J7W4_9SECO</name>
<protein>
    <submittedName>
        <fullName evidence="4">Polyprotein</fullName>
    </submittedName>
</protein>
<feature type="transmembrane region" description="Helical" evidence="3">
    <location>
        <begin position="81"/>
        <end position="101"/>
    </location>
</feature>
<organism evidence="4">
    <name type="scientific">Yellow sand-verbena cholivirus</name>
    <dbReference type="NCBI Taxonomy" id="3115810"/>
    <lineage>
        <taxon>Viruses</taxon>
        <taxon>Riboviria</taxon>
        <taxon>Orthornavirae</taxon>
        <taxon>Pisuviricota</taxon>
        <taxon>Pisoniviricetes</taxon>
        <taxon>Picornavirales</taxon>
        <taxon>Secoviridae</taxon>
        <taxon>Sadwavirus</taxon>
        <taxon>Cholivirus</taxon>
    </lineage>
</organism>
<dbReference type="EMBL" id="BK065125">
    <property type="protein sequence ID" value="DBA54794.1"/>
    <property type="molecule type" value="Genomic_RNA"/>
</dbReference>
<dbReference type="GO" id="GO:0044423">
    <property type="term" value="C:virion component"/>
    <property type="evidence" value="ECO:0007669"/>
    <property type="project" value="UniProtKB-KW"/>
</dbReference>
<reference evidence="4" key="2">
    <citation type="journal article" date="2024" name="Arch. Virol.">
        <title>Probing of plant transcriptomes reveals the hidden genetic diversity of the family Secoviridae.</title>
        <authorList>
            <person name="Sidharthan V.K."/>
            <person name="Reddy V."/>
            <person name="Kiran G."/>
            <person name="Rajeswari V."/>
            <person name="Baranwal V.K."/>
            <person name="Kumar M.K."/>
            <person name="Kumar K.S."/>
        </authorList>
    </citation>
    <scope>NUCLEOTIDE SEQUENCE</scope>
    <source>
        <strain evidence="4">Abr lat</strain>
    </source>
</reference>
<sequence length="1153" mass="128441">MAPRFVSPQFKFLGNWYTYYPANPKCAQPKPFVATSRGRPISLDFSNFLVRYYQFNFFFLPSVYAFLLVCFNFLCTHFPPFCLYCFNALSFSFSFIFNFTVNLPSNVEKIWITTSFQYRLLDSNFRSSLLTIQNILVKMSVPTQQQQELASQVGQILNTGSSDILQALARTRQSNNLFTSSEAPLSRAIVDSAHKKKLHVSSSLMDKFKHANSGSHKFLQFTELDSTSVSAVNGQTVAGYIPLDTIINPIRAEETLATKKEKKLGVRDKTIVVEGICLNSTTYAPISNPGAILTVVVDGRAKNPQDAILGGHIHCNHITQSASSTFFPFFSLSTREPLLSQALKIITVSNGFDLEEGSIVGTVRALVFGEVVNDANQCHLRSNIVESIKDKRSVSCTTRAIPIDPYIPTKSRSETMSFQWDKQPSSLCFDEGSSSTDSNLIWNPRVDESRTIDFHLPSNIQGHKNRAAQLCSSRKDPSMVAQILDGHSDEAQGVEFDYSKRKLLIEDNTDLNASAITEPITLFNGTYELPEVGKPGYIFKVVSIFEDVYANNGGLPRSIIIKLMDSAYVRPIIRFSLRYTTSLTASAPIVVAWDATLRAKQKETMDLSRLLSLESFLLNSHSYEECSTMIVMPPGHTGSFSALAKGDDKIGQLVLACAGHNLSLTGRVGINITVDLMPGTIICPVTAPSEIPKQIPDLEFEYTDECHFDHLELNHVLGLFKFNQETKRNYTYRISITPGIGFPSKDGKSRTNSLLGKLFSLWNFWRGDFVLEMQSSSRIGIAGSLMLCLVPSYIDKGTLNLSMIHSYRHCYLDFSKNGRAIIKGRAINWSNACTTRGDDDFDGDDKTGSECVAYLVVTQPPVCEKSASDSSVFVSVRLIGLENVTFLEKSCLSAQKAAYFSKTSSMSVAGSSQLVGNEEVQAFRRCPDDIDGWSRLYRFNPNNEDADDKSALIKNVISIPVATTAHSADFATKGVKKKKEETDTPGDFWIDYRNVYSQLFSTCAYYKCDLDFLIYLDFKPGTWCSVSVTHKVSPLENNKYGQSLIKNPVHLGGSSNLVCEEKSQAIAFTIPSRKDINFRGRLREKQHHRFFDTHGTLHIITDKQSVVKSVEIFTRPRGKISIYGSAFSNKDTIATSDQSIYRTSTTFAKILSA</sequence>
<accession>A0AAT9J7W4</accession>
<keyword evidence="3" id="KW-1133">Transmembrane helix</keyword>
<evidence type="ECO:0000256" key="2">
    <source>
        <dbReference type="ARBA" id="ARBA00022844"/>
    </source>
</evidence>
<keyword evidence="3" id="KW-0812">Transmembrane</keyword>
<keyword evidence="3" id="KW-0472">Membrane</keyword>
<proteinExistence type="predicted"/>
<comment type="subcellular location">
    <subcellularLocation>
        <location evidence="1">Virion</location>
    </subcellularLocation>
</comment>
<evidence type="ECO:0000256" key="1">
    <source>
        <dbReference type="ARBA" id="ARBA00004328"/>
    </source>
</evidence>